<reference evidence="5 6" key="1">
    <citation type="submission" date="2014-03" db="EMBL/GenBank/DDBJ databases">
        <authorList>
            <person name="Urmite Genomes U."/>
        </authorList>
    </citation>
    <scope>NUCLEOTIDE SEQUENCE [LARGE SCALE GENOMIC DNA]</scope>
    <source>
        <strain evidence="5 6">Vm-5</strain>
    </source>
</reference>
<dbReference type="STRING" id="1462526.BN990_00347"/>
<feature type="domain" description="Thioredoxin" evidence="4">
    <location>
        <begin position="59"/>
        <end position="196"/>
    </location>
</feature>
<dbReference type="InterPro" id="IPR050553">
    <property type="entry name" value="Thioredoxin_ResA/DsbE_sf"/>
</dbReference>
<dbReference type="GO" id="GO:0016209">
    <property type="term" value="F:antioxidant activity"/>
    <property type="evidence" value="ECO:0007669"/>
    <property type="project" value="InterPro"/>
</dbReference>
<dbReference type="PROSITE" id="PS00194">
    <property type="entry name" value="THIOREDOXIN_1"/>
    <property type="match status" value="1"/>
</dbReference>
<evidence type="ECO:0000259" key="4">
    <source>
        <dbReference type="PROSITE" id="PS51352"/>
    </source>
</evidence>
<feature type="signal peptide" evidence="3">
    <location>
        <begin position="1"/>
        <end position="18"/>
    </location>
</feature>
<dbReference type="CDD" id="cd02966">
    <property type="entry name" value="TlpA_like_family"/>
    <property type="match status" value="1"/>
</dbReference>
<dbReference type="PANTHER" id="PTHR42852:SF13">
    <property type="entry name" value="PROTEIN DIPZ"/>
    <property type="match status" value="1"/>
</dbReference>
<proteinExistence type="predicted"/>
<dbReference type="PANTHER" id="PTHR42852">
    <property type="entry name" value="THIOL:DISULFIDE INTERCHANGE PROTEIN DSBE"/>
    <property type="match status" value="1"/>
</dbReference>
<dbReference type="InterPro" id="IPR017937">
    <property type="entry name" value="Thioredoxin_CS"/>
</dbReference>
<evidence type="ECO:0000256" key="3">
    <source>
        <dbReference type="SAM" id="SignalP"/>
    </source>
</evidence>
<sequence length="196" mass="22203" precursor="true">MKKIILIGVILAMFSWAAYDFLTSSNTAPEQDQQASENKITSTLKESEEKAAQSNEVGLEIGNTAPDFTLSTVNGESIQLSELRGKPVMINFWATWCPPCRAEMPDMQKFYDNKDIVILAVNLTETEGSQQEVENFVKDFQLTFPILMDEQTEVANKYQIQPIPSSYMIDADGRIQYKALGAMNYDLMVQEYEKMK</sequence>
<name>A0A024Q796_9BACI</name>
<organism evidence="5 6">
    <name type="scientific">Virgibacillus massiliensis</name>
    <dbReference type="NCBI Taxonomy" id="1462526"/>
    <lineage>
        <taxon>Bacteria</taxon>
        <taxon>Bacillati</taxon>
        <taxon>Bacillota</taxon>
        <taxon>Bacilli</taxon>
        <taxon>Bacillales</taxon>
        <taxon>Bacillaceae</taxon>
        <taxon>Virgibacillus</taxon>
    </lineage>
</organism>
<feature type="chain" id="PRO_5039057810" evidence="3">
    <location>
        <begin position="19"/>
        <end position="196"/>
    </location>
</feature>
<reference evidence="6" key="2">
    <citation type="submission" date="2014-05" db="EMBL/GenBank/DDBJ databases">
        <title>Draft genome sequence of Virgibacillus massiliensis Vm-5.</title>
        <authorList>
            <person name="Khelaifia S."/>
            <person name="Croce O."/>
            <person name="Lagier J.C."/>
            <person name="Raoult D."/>
        </authorList>
    </citation>
    <scope>NUCLEOTIDE SEQUENCE [LARGE SCALE GENOMIC DNA]</scope>
    <source>
        <strain evidence="6">Vm-5</strain>
    </source>
</reference>
<feature type="region of interest" description="Disordered" evidence="2">
    <location>
        <begin position="27"/>
        <end position="55"/>
    </location>
</feature>
<dbReference type="Pfam" id="PF00578">
    <property type="entry name" value="AhpC-TSA"/>
    <property type="match status" value="1"/>
</dbReference>
<dbReference type="InterPro" id="IPR036249">
    <property type="entry name" value="Thioredoxin-like_sf"/>
</dbReference>
<dbReference type="PROSITE" id="PS51352">
    <property type="entry name" value="THIOREDOXIN_2"/>
    <property type="match status" value="1"/>
</dbReference>
<dbReference type="Proteomes" id="UP000028875">
    <property type="component" value="Unassembled WGS sequence"/>
</dbReference>
<evidence type="ECO:0000313" key="6">
    <source>
        <dbReference type="Proteomes" id="UP000028875"/>
    </source>
</evidence>
<accession>A0A024Q796</accession>
<dbReference type="EMBL" id="CCDP010000001">
    <property type="protein sequence ID" value="CDQ38080.1"/>
    <property type="molecule type" value="Genomic_DNA"/>
</dbReference>
<dbReference type="InterPro" id="IPR013766">
    <property type="entry name" value="Thioredoxin_domain"/>
</dbReference>
<evidence type="ECO:0000256" key="2">
    <source>
        <dbReference type="SAM" id="MobiDB-lite"/>
    </source>
</evidence>
<dbReference type="InterPro" id="IPR000866">
    <property type="entry name" value="AhpC/TSA"/>
</dbReference>
<keyword evidence="3" id="KW-0732">Signal</keyword>
<dbReference type="GO" id="GO:0016491">
    <property type="term" value="F:oxidoreductase activity"/>
    <property type="evidence" value="ECO:0007669"/>
    <property type="project" value="InterPro"/>
</dbReference>
<comment type="caution">
    <text evidence="5">The sequence shown here is derived from an EMBL/GenBank/DDBJ whole genome shotgun (WGS) entry which is preliminary data.</text>
</comment>
<gene>
    <name evidence="5" type="primary">resA_1</name>
    <name evidence="5" type="ORF">BN990_00347</name>
</gene>
<dbReference type="AlphaFoldDB" id="A0A024Q796"/>
<evidence type="ECO:0000313" key="5">
    <source>
        <dbReference type="EMBL" id="CDQ38080.1"/>
    </source>
</evidence>
<dbReference type="SUPFAM" id="SSF52833">
    <property type="entry name" value="Thioredoxin-like"/>
    <property type="match status" value="1"/>
</dbReference>
<keyword evidence="1" id="KW-1015">Disulfide bond</keyword>
<evidence type="ECO:0000256" key="1">
    <source>
        <dbReference type="ARBA" id="ARBA00023157"/>
    </source>
</evidence>
<dbReference type="Gene3D" id="3.40.30.10">
    <property type="entry name" value="Glutaredoxin"/>
    <property type="match status" value="1"/>
</dbReference>
<protein>
    <submittedName>
        <fullName evidence="5">Thiol-disulfide oxidoreductase ResA</fullName>
    </submittedName>
</protein>
<feature type="compositionally biased region" description="Polar residues" evidence="2">
    <location>
        <begin position="27"/>
        <end position="44"/>
    </location>
</feature>
<keyword evidence="6" id="KW-1185">Reference proteome</keyword>
<dbReference type="RefSeq" id="WP_021290046.1">
    <property type="nucleotide sequence ID" value="NZ_BNER01000001.1"/>
</dbReference>
<dbReference type="eggNOG" id="COG0526">
    <property type="taxonomic scope" value="Bacteria"/>
</dbReference>
<dbReference type="OrthoDB" id="25753at2"/>